<feature type="domain" description="PTS EIIA type-4" evidence="2">
    <location>
        <begin position="1"/>
        <end position="124"/>
    </location>
</feature>
<dbReference type="OrthoDB" id="3192465at2"/>
<reference evidence="4" key="1">
    <citation type="submission" date="2018-11" db="EMBL/GenBank/DDBJ databases">
        <title>Comparative genomics of Parolsenella catena and Libanicoccus massiliensis: Reclassification of Libanicoccus massiliensis as Parolsenella massiliensis comb. nov.</title>
        <authorList>
            <person name="Sakamoto M."/>
            <person name="Ikeyama N."/>
            <person name="Murakami T."/>
            <person name="Mori H."/>
            <person name="Yuki M."/>
            <person name="Ohkuma M."/>
        </authorList>
    </citation>
    <scope>NUCLEOTIDE SEQUENCE [LARGE SCALE GENOMIC DNA]</scope>
    <source>
        <strain evidence="4">JCM 31932</strain>
    </source>
</reference>
<dbReference type="GO" id="GO:0016020">
    <property type="term" value="C:membrane"/>
    <property type="evidence" value="ECO:0007669"/>
    <property type="project" value="InterPro"/>
</dbReference>
<dbReference type="Gene3D" id="3.40.50.510">
    <property type="entry name" value="Phosphotransferase system, mannose-type IIA component"/>
    <property type="match status" value="1"/>
</dbReference>
<dbReference type="EMBL" id="AP019367">
    <property type="protein sequence ID" value="BBH49454.1"/>
    <property type="molecule type" value="Genomic_DNA"/>
</dbReference>
<dbReference type="RefSeq" id="WP_126420569.1">
    <property type="nucleotide sequence ID" value="NZ_AP019367.1"/>
</dbReference>
<dbReference type="Proteomes" id="UP000273154">
    <property type="component" value="Chromosome"/>
</dbReference>
<dbReference type="AlphaFoldDB" id="A0A3G9K678"/>
<proteinExistence type="predicted"/>
<gene>
    <name evidence="3" type="ORF">Pcatena_00410</name>
</gene>
<dbReference type="PANTHER" id="PTHR33799:SF1">
    <property type="entry name" value="PTS SYSTEM MANNOSE-SPECIFIC EIIAB COMPONENT-RELATED"/>
    <property type="match status" value="1"/>
</dbReference>
<evidence type="ECO:0000259" key="2">
    <source>
        <dbReference type="PROSITE" id="PS51096"/>
    </source>
</evidence>
<dbReference type="KEGG" id="pcat:Pcatena_00410"/>
<dbReference type="GO" id="GO:0009401">
    <property type="term" value="P:phosphoenolpyruvate-dependent sugar phosphotransferase system"/>
    <property type="evidence" value="ECO:0007669"/>
    <property type="project" value="InterPro"/>
</dbReference>
<dbReference type="InterPro" id="IPR051471">
    <property type="entry name" value="Bacterial_PTS_sugar_comp"/>
</dbReference>
<evidence type="ECO:0000256" key="1">
    <source>
        <dbReference type="ARBA" id="ARBA00022679"/>
    </source>
</evidence>
<evidence type="ECO:0000313" key="4">
    <source>
        <dbReference type="Proteomes" id="UP000273154"/>
    </source>
</evidence>
<dbReference type="SUPFAM" id="SSF53062">
    <property type="entry name" value="PTS system fructose IIA component-like"/>
    <property type="match status" value="1"/>
</dbReference>
<dbReference type="PROSITE" id="PS51096">
    <property type="entry name" value="PTS_EIIA_TYPE_4"/>
    <property type="match status" value="1"/>
</dbReference>
<dbReference type="GO" id="GO:0016740">
    <property type="term" value="F:transferase activity"/>
    <property type="evidence" value="ECO:0007669"/>
    <property type="project" value="UniProtKB-KW"/>
</dbReference>
<keyword evidence="1" id="KW-0808">Transferase</keyword>
<dbReference type="GeneID" id="88848183"/>
<dbReference type="Pfam" id="PF03610">
    <property type="entry name" value="EIIA-man"/>
    <property type="match status" value="1"/>
</dbReference>
<protein>
    <recommendedName>
        <fullName evidence="2">PTS EIIA type-4 domain-containing protein</fullName>
    </recommendedName>
</protein>
<dbReference type="PANTHER" id="PTHR33799">
    <property type="entry name" value="PTS PERMEASE-RELATED-RELATED"/>
    <property type="match status" value="1"/>
</dbReference>
<evidence type="ECO:0000313" key="3">
    <source>
        <dbReference type="EMBL" id="BBH49454.1"/>
    </source>
</evidence>
<dbReference type="InterPro" id="IPR004701">
    <property type="entry name" value="PTS_EIIA_man-typ"/>
</dbReference>
<sequence>MNILLTSHGSLCEGLLDAFHMMAAGADHVSAVSLTDTGIDDFRDRLTARVNELLAQGDLLILADLLGGTPYNEAYALFLTNPEHIRLVAGANFSMLLEAGVLAMSSDDLDAVASAALTAGSAGVVAAEMPADASDDDEDDLF</sequence>
<accession>A0A3G9K678</accession>
<organism evidence="3 4">
    <name type="scientific">Parolsenella catena</name>
    <dbReference type="NCBI Taxonomy" id="2003188"/>
    <lineage>
        <taxon>Bacteria</taxon>
        <taxon>Bacillati</taxon>
        <taxon>Actinomycetota</taxon>
        <taxon>Coriobacteriia</taxon>
        <taxon>Coriobacteriales</taxon>
        <taxon>Atopobiaceae</taxon>
        <taxon>Parolsenella</taxon>
    </lineage>
</organism>
<name>A0A3G9K678_9ACTN</name>
<dbReference type="InterPro" id="IPR036662">
    <property type="entry name" value="PTS_EIIA_man-typ_sf"/>
</dbReference>
<keyword evidence="4" id="KW-1185">Reference proteome</keyword>